<comment type="caution">
    <text evidence="3">The sequence shown here is derived from an EMBL/GenBank/DDBJ whole genome shotgun (WGS) entry which is preliminary data.</text>
</comment>
<gene>
    <name evidence="3" type="ORF">EDD32_0634</name>
</gene>
<feature type="transmembrane region" description="Helical" evidence="2">
    <location>
        <begin position="310"/>
        <end position="329"/>
    </location>
</feature>
<accession>A0A3N4ZKM3</accession>
<evidence type="ECO:0000313" key="4">
    <source>
        <dbReference type="Proteomes" id="UP000280726"/>
    </source>
</evidence>
<feature type="transmembrane region" description="Helical" evidence="2">
    <location>
        <begin position="284"/>
        <end position="301"/>
    </location>
</feature>
<organism evidence="3 4">
    <name type="scientific">Georgenia muralis</name>
    <dbReference type="NCBI Taxonomy" id="154117"/>
    <lineage>
        <taxon>Bacteria</taxon>
        <taxon>Bacillati</taxon>
        <taxon>Actinomycetota</taxon>
        <taxon>Actinomycetes</taxon>
        <taxon>Micrococcales</taxon>
        <taxon>Bogoriellaceae</taxon>
        <taxon>Georgenia</taxon>
    </lineage>
</organism>
<sequence>MPDGSDPLHADVNVDYEVARDGSRGGQRPGRAATARQGDRLVAVPGDHLGQRHAAEGGADTDAQARRGDQDQAGDERGGEVGHAATSSVTCTGEGAGRGSSTRSVLTGSSWRRICPRDMGRTPHPVGYGRGMEDRPGEARAARTGGAAGHLDGAPAHLGGAAPPAGPARAGSVLVRVLVAVGLLLAWAQTAGGPVERSTGDLLTDLAVGEVMSLTIERPDPQSVTSGEAEVQWTTDGRTFWATYWFSTVPGEEDEGLTILAAARDGGVLVQTEPFAFVERDDAGPVWSAVALAALLVLVLGPEPRLATRWAWFWLAVAAAPVWLVFVLLEPAPLWSRSPLPVRRRLTGGWAFLVSVTVLPFVLSALPGGLLPR</sequence>
<keyword evidence="4" id="KW-1185">Reference proteome</keyword>
<feature type="region of interest" description="Disordered" evidence="1">
    <location>
        <begin position="1"/>
        <end position="166"/>
    </location>
</feature>
<dbReference type="Proteomes" id="UP000280726">
    <property type="component" value="Unassembled WGS sequence"/>
</dbReference>
<keyword evidence="2" id="KW-0812">Transmembrane</keyword>
<dbReference type="AlphaFoldDB" id="A0A3N4ZKM3"/>
<feature type="compositionally biased region" description="Polar residues" evidence="1">
    <location>
        <begin position="99"/>
        <end position="110"/>
    </location>
</feature>
<evidence type="ECO:0000313" key="3">
    <source>
        <dbReference type="EMBL" id="RPF26202.1"/>
    </source>
</evidence>
<protein>
    <submittedName>
        <fullName evidence="3">Uncharacterized protein</fullName>
    </submittedName>
</protein>
<evidence type="ECO:0000256" key="2">
    <source>
        <dbReference type="SAM" id="Phobius"/>
    </source>
</evidence>
<keyword evidence="2" id="KW-1133">Transmembrane helix</keyword>
<dbReference type="EMBL" id="RKRA01000001">
    <property type="protein sequence ID" value="RPF26202.1"/>
    <property type="molecule type" value="Genomic_DNA"/>
</dbReference>
<feature type="transmembrane region" description="Helical" evidence="2">
    <location>
        <begin position="349"/>
        <end position="371"/>
    </location>
</feature>
<keyword evidence="2" id="KW-0472">Membrane</keyword>
<evidence type="ECO:0000256" key="1">
    <source>
        <dbReference type="SAM" id="MobiDB-lite"/>
    </source>
</evidence>
<proteinExistence type="predicted"/>
<feature type="compositionally biased region" description="Low complexity" evidence="1">
    <location>
        <begin position="142"/>
        <end position="166"/>
    </location>
</feature>
<feature type="compositionally biased region" description="Basic and acidic residues" evidence="1">
    <location>
        <begin position="63"/>
        <end position="80"/>
    </location>
</feature>
<name>A0A3N4ZKM3_9MICO</name>
<reference evidence="3 4" key="1">
    <citation type="submission" date="2018-11" db="EMBL/GenBank/DDBJ databases">
        <title>Sequencing the genomes of 1000 actinobacteria strains.</title>
        <authorList>
            <person name="Klenk H.-P."/>
        </authorList>
    </citation>
    <scope>NUCLEOTIDE SEQUENCE [LARGE SCALE GENOMIC DNA]</scope>
    <source>
        <strain evidence="3 4">DSM 14418</strain>
    </source>
</reference>
<feature type="compositionally biased region" description="Basic and acidic residues" evidence="1">
    <location>
        <begin position="131"/>
        <end position="141"/>
    </location>
</feature>